<name>B8HJU0_CYAP4</name>
<dbReference type="PANTHER" id="PTHR11103:SF18">
    <property type="entry name" value="SLR1189 PROTEIN"/>
    <property type="match status" value="1"/>
</dbReference>
<dbReference type="OrthoDB" id="9803687at2"/>
<dbReference type="InterPro" id="IPR036589">
    <property type="entry name" value="HCY_dom_sf"/>
</dbReference>
<dbReference type="AlphaFoldDB" id="B8HJU0"/>
<sequence length="328" mass="36293">MAQYRNNLPQLSSDLFITDGGIETTLIFREGLELPEFAAFDLFKSASGYQALQKYFRTYARMASTYAVGCILESATWRANPDWGTKLGYDRDALTAVNGQAIALLHEIRHEFETEQSRMVISGCLGPRGDGYIPADAMSETEAEFYHRPQIETFRQAGADLVTAITMNYVEEAIGIARGAKTVGIPVVISFTVETDGKLPTGQPLKEAIAQVDKATDAAPAYYMLNCAHPTHFMDELRTGETWVERIRGIRANASTKSHAELNESETLDEGNPAELGSLYQQLREHLPHLNVLGGCCGTDDRHIEAICKACLPVLWAHRSPQTLMQFV</sequence>
<proteinExistence type="predicted"/>
<feature type="domain" description="Hcy-binding" evidence="4">
    <location>
        <begin position="4"/>
        <end position="311"/>
    </location>
</feature>
<keyword evidence="1 3" id="KW-0489">Methyltransferase</keyword>
<dbReference type="GO" id="GO:0008168">
    <property type="term" value="F:methyltransferase activity"/>
    <property type="evidence" value="ECO:0007669"/>
    <property type="project" value="UniProtKB-UniRule"/>
</dbReference>
<gene>
    <name evidence="5" type="ordered locus">Cyan7425_2696</name>
</gene>
<evidence type="ECO:0000259" key="4">
    <source>
        <dbReference type="PROSITE" id="PS50970"/>
    </source>
</evidence>
<evidence type="ECO:0000256" key="3">
    <source>
        <dbReference type="PROSITE-ProRule" id="PRU00333"/>
    </source>
</evidence>
<feature type="binding site" evidence="3">
    <location>
        <position position="297"/>
    </location>
    <ligand>
        <name>Zn(2+)</name>
        <dbReference type="ChEBI" id="CHEBI:29105"/>
    </ligand>
</feature>
<keyword evidence="3" id="KW-0862">Zinc</keyword>
<feature type="binding site" evidence="3">
    <location>
        <position position="227"/>
    </location>
    <ligand>
        <name>Zn(2+)</name>
        <dbReference type="ChEBI" id="CHEBI:29105"/>
    </ligand>
</feature>
<dbReference type="GO" id="GO:0046872">
    <property type="term" value="F:metal ion binding"/>
    <property type="evidence" value="ECO:0007669"/>
    <property type="project" value="UniProtKB-KW"/>
</dbReference>
<evidence type="ECO:0000313" key="5">
    <source>
        <dbReference type="EMBL" id="ACL45043.1"/>
    </source>
</evidence>
<accession>B8HJU0</accession>
<dbReference type="eggNOG" id="COG2040">
    <property type="taxonomic scope" value="Bacteria"/>
</dbReference>
<dbReference type="PANTHER" id="PTHR11103">
    <property type="entry name" value="SLR1189 PROTEIN"/>
    <property type="match status" value="1"/>
</dbReference>
<dbReference type="Gene3D" id="3.20.20.330">
    <property type="entry name" value="Homocysteine-binding-like domain"/>
    <property type="match status" value="1"/>
</dbReference>
<keyword evidence="3" id="KW-0479">Metal-binding</keyword>
<dbReference type="HOGENOM" id="CLU_062282_0_0_3"/>
<evidence type="ECO:0000256" key="2">
    <source>
        <dbReference type="ARBA" id="ARBA00022679"/>
    </source>
</evidence>
<dbReference type="SUPFAM" id="SSF82282">
    <property type="entry name" value="Homocysteine S-methyltransferase"/>
    <property type="match status" value="1"/>
</dbReference>
<reference evidence="5" key="1">
    <citation type="submission" date="2009-01" db="EMBL/GenBank/DDBJ databases">
        <title>Complete sequence of chromosome Cyanothece sp. PCC 7425.</title>
        <authorList>
            <consortium name="US DOE Joint Genome Institute"/>
            <person name="Lucas S."/>
            <person name="Copeland A."/>
            <person name="Lapidus A."/>
            <person name="Glavina del Rio T."/>
            <person name="Dalin E."/>
            <person name="Tice H."/>
            <person name="Bruce D."/>
            <person name="Goodwin L."/>
            <person name="Pitluck S."/>
            <person name="Sims D."/>
            <person name="Meineke L."/>
            <person name="Brettin T."/>
            <person name="Detter J.C."/>
            <person name="Han C."/>
            <person name="Larimer F."/>
            <person name="Land M."/>
            <person name="Hauser L."/>
            <person name="Kyrpides N."/>
            <person name="Ovchinnikova G."/>
            <person name="Liberton M."/>
            <person name="Stoeckel J."/>
            <person name="Banerjee A."/>
            <person name="Singh A."/>
            <person name="Page L."/>
            <person name="Sato H."/>
            <person name="Zhao L."/>
            <person name="Sherman L."/>
            <person name="Pakrasi H."/>
            <person name="Richardson P."/>
        </authorList>
    </citation>
    <scope>NUCLEOTIDE SEQUENCE</scope>
    <source>
        <strain evidence="5">PCC 7425</strain>
    </source>
</reference>
<dbReference type="KEGG" id="cyn:Cyan7425_2696"/>
<dbReference type="PROSITE" id="PS50970">
    <property type="entry name" value="HCY"/>
    <property type="match status" value="1"/>
</dbReference>
<protein>
    <submittedName>
        <fullName evidence="5">Homocysteine S-methyltransferase</fullName>
    </submittedName>
</protein>
<dbReference type="GO" id="GO:0032259">
    <property type="term" value="P:methylation"/>
    <property type="evidence" value="ECO:0007669"/>
    <property type="project" value="UniProtKB-KW"/>
</dbReference>
<organism evidence="5">
    <name type="scientific">Cyanothece sp. (strain PCC 7425 / ATCC 29141)</name>
    <dbReference type="NCBI Taxonomy" id="395961"/>
    <lineage>
        <taxon>Bacteria</taxon>
        <taxon>Bacillati</taxon>
        <taxon>Cyanobacteriota</taxon>
        <taxon>Cyanophyceae</taxon>
        <taxon>Gomontiellales</taxon>
        <taxon>Cyanothecaceae</taxon>
        <taxon>Cyanothece</taxon>
    </lineage>
</organism>
<dbReference type="InterPro" id="IPR003726">
    <property type="entry name" value="HCY_dom"/>
</dbReference>
<dbReference type="Pfam" id="PF02574">
    <property type="entry name" value="S-methyl_trans"/>
    <property type="match status" value="1"/>
</dbReference>
<dbReference type="STRING" id="395961.Cyan7425_2696"/>
<comment type="cofactor">
    <cofactor evidence="3">
        <name>Zn(2+)</name>
        <dbReference type="ChEBI" id="CHEBI:29105"/>
    </cofactor>
</comment>
<keyword evidence="2 3" id="KW-0808">Transferase</keyword>
<evidence type="ECO:0000256" key="1">
    <source>
        <dbReference type="ARBA" id="ARBA00022603"/>
    </source>
</evidence>
<feature type="binding site" evidence="3">
    <location>
        <position position="296"/>
    </location>
    <ligand>
        <name>Zn(2+)</name>
        <dbReference type="ChEBI" id="CHEBI:29105"/>
    </ligand>
</feature>
<dbReference type="EMBL" id="CP001344">
    <property type="protein sequence ID" value="ACL45043.1"/>
    <property type="molecule type" value="Genomic_DNA"/>
</dbReference>